<dbReference type="EMBL" id="BMAT01007889">
    <property type="protein sequence ID" value="GFR73444.1"/>
    <property type="molecule type" value="Genomic_DNA"/>
</dbReference>
<evidence type="ECO:0000256" key="1">
    <source>
        <dbReference type="SAM" id="Phobius"/>
    </source>
</evidence>
<keyword evidence="1" id="KW-0472">Membrane</keyword>
<keyword evidence="3" id="KW-1185">Reference proteome</keyword>
<keyword evidence="1" id="KW-1133">Transmembrane helix</keyword>
<evidence type="ECO:0000313" key="2">
    <source>
        <dbReference type="EMBL" id="GFR73444.1"/>
    </source>
</evidence>
<accession>A0AAV4FK50</accession>
<sequence>MGRRTKSAYLDSIKHWRPSVRCNEEGLGGRGNVVKETSAAVKVVVEVVVVVVVVVVMMMMKMMIMIIEVQIRNDDCDLGGKAGGRADGASASCIDRRLLFMCLHRSVLLHSPPVERSVQLSFNSLSPQKSVRAIMNFSTMNVTHSFSS</sequence>
<reference evidence="2 3" key="1">
    <citation type="journal article" date="2021" name="Elife">
        <title>Chloroplast acquisition without the gene transfer in kleptoplastic sea slugs, Plakobranchus ocellatus.</title>
        <authorList>
            <person name="Maeda T."/>
            <person name="Takahashi S."/>
            <person name="Yoshida T."/>
            <person name="Shimamura S."/>
            <person name="Takaki Y."/>
            <person name="Nagai Y."/>
            <person name="Toyoda A."/>
            <person name="Suzuki Y."/>
            <person name="Arimoto A."/>
            <person name="Ishii H."/>
            <person name="Satoh N."/>
            <person name="Nishiyama T."/>
            <person name="Hasebe M."/>
            <person name="Maruyama T."/>
            <person name="Minagawa J."/>
            <person name="Obokata J."/>
            <person name="Shigenobu S."/>
        </authorList>
    </citation>
    <scope>NUCLEOTIDE SEQUENCE [LARGE SCALE GENOMIC DNA]</scope>
</reference>
<comment type="caution">
    <text evidence="2">The sequence shown here is derived from an EMBL/GenBank/DDBJ whole genome shotgun (WGS) entry which is preliminary data.</text>
</comment>
<dbReference type="Proteomes" id="UP000762676">
    <property type="component" value="Unassembled WGS sequence"/>
</dbReference>
<organism evidence="2 3">
    <name type="scientific">Elysia marginata</name>
    <dbReference type="NCBI Taxonomy" id="1093978"/>
    <lineage>
        <taxon>Eukaryota</taxon>
        <taxon>Metazoa</taxon>
        <taxon>Spiralia</taxon>
        <taxon>Lophotrochozoa</taxon>
        <taxon>Mollusca</taxon>
        <taxon>Gastropoda</taxon>
        <taxon>Heterobranchia</taxon>
        <taxon>Euthyneura</taxon>
        <taxon>Panpulmonata</taxon>
        <taxon>Sacoglossa</taxon>
        <taxon>Placobranchoidea</taxon>
        <taxon>Plakobranchidae</taxon>
        <taxon>Elysia</taxon>
    </lineage>
</organism>
<feature type="transmembrane region" description="Helical" evidence="1">
    <location>
        <begin position="39"/>
        <end position="60"/>
    </location>
</feature>
<dbReference type="AlphaFoldDB" id="A0AAV4FK50"/>
<gene>
    <name evidence="2" type="ORF">ElyMa_003867200</name>
</gene>
<protein>
    <submittedName>
        <fullName evidence="2">Uncharacterized protein</fullName>
    </submittedName>
</protein>
<evidence type="ECO:0000313" key="3">
    <source>
        <dbReference type="Proteomes" id="UP000762676"/>
    </source>
</evidence>
<keyword evidence="1" id="KW-0812">Transmembrane</keyword>
<name>A0AAV4FK50_9GAST</name>
<proteinExistence type="predicted"/>